<evidence type="ECO:0000256" key="3">
    <source>
        <dbReference type="ARBA" id="ARBA00022692"/>
    </source>
</evidence>
<feature type="transmembrane region" description="Helical" evidence="6">
    <location>
        <begin position="337"/>
        <end position="361"/>
    </location>
</feature>
<comment type="caution">
    <text evidence="7">The sequence shown here is derived from an EMBL/GenBank/DDBJ whole genome shotgun (WGS) entry which is preliminary data.</text>
</comment>
<protein>
    <submittedName>
        <fullName evidence="7">MFS transporter</fullName>
    </submittedName>
</protein>
<keyword evidence="4 6" id="KW-1133">Transmembrane helix</keyword>
<dbReference type="InterPro" id="IPR022324">
    <property type="entry name" value="Bacilysin_exporter_BacE_put"/>
</dbReference>
<dbReference type="Gene3D" id="1.20.1250.20">
    <property type="entry name" value="MFS general substrate transporter like domains"/>
    <property type="match status" value="1"/>
</dbReference>
<keyword evidence="5 6" id="KW-0472">Membrane</keyword>
<dbReference type="CDD" id="cd06173">
    <property type="entry name" value="MFS_MefA_like"/>
    <property type="match status" value="1"/>
</dbReference>
<evidence type="ECO:0000256" key="2">
    <source>
        <dbReference type="ARBA" id="ARBA00022475"/>
    </source>
</evidence>
<evidence type="ECO:0000256" key="5">
    <source>
        <dbReference type="ARBA" id="ARBA00023136"/>
    </source>
</evidence>
<organism evidence="7 8">
    <name type="scientific">Tumebacillus lacus</name>
    <dbReference type="NCBI Taxonomy" id="2995335"/>
    <lineage>
        <taxon>Bacteria</taxon>
        <taxon>Bacillati</taxon>
        <taxon>Bacillota</taxon>
        <taxon>Bacilli</taxon>
        <taxon>Bacillales</taxon>
        <taxon>Alicyclobacillaceae</taxon>
        <taxon>Tumebacillus</taxon>
    </lineage>
</organism>
<keyword evidence="3 6" id="KW-0812">Transmembrane</keyword>
<dbReference type="PANTHER" id="PTHR23513">
    <property type="entry name" value="INTEGRAL MEMBRANE EFFLUX PROTEIN-RELATED"/>
    <property type="match status" value="1"/>
</dbReference>
<keyword evidence="2" id="KW-1003">Cell membrane</keyword>
<dbReference type="Pfam" id="PF07690">
    <property type="entry name" value="MFS_1"/>
    <property type="match status" value="1"/>
</dbReference>
<dbReference type="InterPro" id="IPR011701">
    <property type="entry name" value="MFS"/>
</dbReference>
<reference evidence="7 8" key="1">
    <citation type="submission" date="2022-11" db="EMBL/GenBank/DDBJ databases">
        <title>Study of microbial diversity in lake waters.</title>
        <authorList>
            <person name="Zhang J."/>
        </authorList>
    </citation>
    <scope>NUCLEOTIDE SEQUENCE [LARGE SCALE GENOMIC DNA]</scope>
    <source>
        <strain evidence="7 8">DT12</strain>
    </source>
</reference>
<feature type="transmembrane region" description="Helical" evidence="6">
    <location>
        <begin position="12"/>
        <end position="30"/>
    </location>
</feature>
<dbReference type="EMBL" id="JAPMLT010000002">
    <property type="protein sequence ID" value="MCX7569452.1"/>
    <property type="molecule type" value="Genomic_DNA"/>
</dbReference>
<dbReference type="RefSeq" id="WP_267150694.1">
    <property type="nucleotide sequence ID" value="NZ_JAPMLT010000002.1"/>
</dbReference>
<evidence type="ECO:0000313" key="8">
    <source>
        <dbReference type="Proteomes" id="UP001208017"/>
    </source>
</evidence>
<evidence type="ECO:0000256" key="1">
    <source>
        <dbReference type="ARBA" id="ARBA00004651"/>
    </source>
</evidence>
<dbReference type="SUPFAM" id="SSF103473">
    <property type="entry name" value="MFS general substrate transporter"/>
    <property type="match status" value="1"/>
</dbReference>
<dbReference type="PANTHER" id="PTHR23513:SF6">
    <property type="entry name" value="MAJOR FACILITATOR SUPERFAMILY ASSOCIATED DOMAIN-CONTAINING PROTEIN"/>
    <property type="match status" value="1"/>
</dbReference>
<keyword evidence="8" id="KW-1185">Reference proteome</keyword>
<gene>
    <name evidence="7" type="ORF">OS242_05720</name>
</gene>
<feature type="transmembrane region" description="Helical" evidence="6">
    <location>
        <begin position="373"/>
        <end position="392"/>
    </location>
</feature>
<evidence type="ECO:0000313" key="7">
    <source>
        <dbReference type="EMBL" id="MCX7569452.1"/>
    </source>
</evidence>
<dbReference type="PRINTS" id="PR01988">
    <property type="entry name" value="EXPORTERBACE"/>
</dbReference>
<dbReference type="InterPro" id="IPR036259">
    <property type="entry name" value="MFS_trans_sf"/>
</dbReference>
<feature type="transmembrane region" description="Helical" evidence="6">
    <location>
        <begin position="284"/>
        <end position="301"/>
    </location>
</feature>
<proteinExistence type="predicted"/>
<comment type="subcellular location">
    <subcellularLocation>
        <location evidence="1">Cell membrane</location>
        <topology evidence="1">Multi-pass membrane protein</topology>
    </subcellularLocation>
</comment>
<name>A0ABT3X107_9BACL</name>
<sequence length="418" mass="45250">MNKFKAFWFARTLSYYGDYIFSITLVWFALVQGGAWGVAGAVSLSIIARAVGSFILAPWVNYIGSRKMIVWSDLVRGGLMVLFWFVAMGEGSNLTYVTLLLTAGNSFLAGGFEAAMQSYIPTISEQLRKANADLASGRSITQLVGFLTGGALMQWFFGAGFMVNAVTFIIAGIVSFFIGGGAPTLSAKGDQRSVKEVFSRFSENWQAARKAITDSSTLRLVFWTSLTINTFLVPMLVMMAPLVRDVIGGGSFLLSVVNSATVVGGLGGAMLMRRLDLKWRDSHVLIVGALLCGAVGILASFSHWWLMLILVMAVFGLGQVVYNISESTIIQQSEPHLRSSIYAVVQMVSVICYPLATFAAAQLESMISLRAPFAIGGSIVLVMTALFAWRWLKEQRALEKLANAAAQATTPSETTQQA</sequence>
<dbReference type="Proteomes" id="UP001208017">
    <property type="component" value="Unassembled WGS sequence"/>
</dbReference>
<accession>A0ABT3X107</accession>
<feature type="transmembrane region" description="Helical" evidence="6">
    <location>
        <begin position="252"/>
        <end position="272"/>
    </location>
</feature>
<feature type="transmembrane region" description="Helical" evidence="6">
    <location>
        <begin position="307"/>
        <end position="325"/>
    </location>
</feature>
<feature type="transmembrane region" description="Helical" evidence="6">
    <location>
        <begin position="220"/>
        <end position="240"/>
    </location>
</feature>
<evidence type="ECO:0000256" key="4">
    <source>
        <dbReference type="ARBA" id="ARBA00022989"/>
    </source>
</evidence>
<evidence type="ECO:0000256" key="6">
    <source>
        <dbReference type="SAM" id="Phobius"/>
    </source>
</evidence>
<feature type="transmembrane region" description="Helical" evidence="6">
    <location>
        <begin position="163"/>
        <end position="185"/>
    </location>
</feature>
<feature type="transmembrane region" description="Helical" evidence="6">
    <location>
        <begin position="36"/>
        <end position="57"/>
    </location>
</feature>